<proteinExistence type="predicted"/>
<evidence type="ECO:0000256" key="1">
    <source>
        <dbReference type="SAM" id="SignalP"/>
    </source>
</evidence>
<sequence>MMAPGSRQQLHILLLLLLLLHALAFRSCMAAVTVVQLVATTDSDLTVTVMHEEPASSGNLMIQLWRNPDVARPSPNGVFIREEDYGEGGLPAVGATANLDVNNDVEEEELCGYYFICVSAYVGEAPELFEPSQYKCIAQHKNCTEAVDLQWMVSETDGTPTLSAEPGGNIMASGFSMAIVNKGGAAMAQTSLLNAPEVQAYLVYMKPKMDSPGMTVPAFNLTNETAIMDAIDQDRTQYLPLVEMWKQTWDKTPGLGAAHD</sequence>
<accession>A0AAW0UG52</accession>
<protein>
    <submittedName>
        <fullName evidence="2">Uncharacterized protein</fullName>
    </submittedName>
</protein>
<comment type="caution">
    <text evidence="2">The sequence shown here is derived from an EMBL/GenBank/DDBJ whole genome shotgun (WGS) entry which is preliminary data.</text>
</comment>
<gene>
    <name evidence="2" type="ORF">O3P69_004569</name>
</gene>
<organism evidence="2 3">
    <name type="scientific">Scylla paramamosain</name>
    <name type="common">Mud crab</name>
    <dbReference type="NCBI Taxonomy" id="85552"/>
    <lineage>
        <taxon>Eukaryota</taxon>
        <taxon>Metazoa</taxon>
        <taxon>Ecdysozoa</taxon>
        <taxon>Arthropoda</taxon>
        <taxon>Crustacea</taxon>
        <taxon>Multicrustacea</taxon>
        <taxon>Malacostraca</taxon>
        <taxon>Eumalacostraca</taxon>
        <taxon>Eucarida</taxon>
        <taxon>Decapoda</taxon>
        <taxon>Pleocyemata</taxon>
        <taxon>Brachyura</taxon>
        <taxon>Eubrachyura</taxon>
        <taxon>Portunoidea</taxon>
        <taxon>Portunidae</taxon>
        <taxon>Portuninae</taxon>
        <taxon>Scylla</taxon>
    </lineage>
</organism>
<keyword evidence="1" id="KW-0732">Signal</keyword>
<name>A0AAW0UG52_SCYPA</name>
<feature type="chain" id="PRO_5043541906" evidence="1">
    <location>
        <begin position="25"/>
        <end position="260"/>
    </location>
</feature>
<dbReference type="EMBL" id="JARAKH010000013">
    <property type="protein sequence ID" value="KAK8397845.1"/>
    <property type="molecule type" value="Genomic_DNA"/>
</dbReference>
<dbReference type="Proteomes" id="UP001487740">
    <property type="component" value="Unassembled WGS sequence"/>
</dbReference>
<keyword evidence="3" id="KW-1185">Reference proteome</keyword>
<evidence type="ECO:0000313" key="3">
    <source>
        <dbReference type="Proteomes" id="UP001487740"/>
    </source>
</evidence>
<evidence type="ECO:0000313" key="2">
    <source>
        <dbReference type="EMBL" id="KAK8397845.1"/>
    </source>
</evidence>
<feature type="signal peptide" evidence="1">
    <location>
        <begin position="1"/>
        <end position="24"/>
    </location>
</feature>
<reference evidence="2 3" key="1">
    <citation type="submission" date="2023-03" db="EMBL/GenBank/DDBJ databases">
        <title>High-quality genome of Scylla paramamosain provides insights in environmental adaptation.</title>
        <authorList>
            <person name="Zhang L."/>
        </authorList>
    </citation>
    <scope>NUCLEOTIDE SEQUENCE [LARGE SCALE GENOMIC DNA]</scope>
    <source>
        <strain evidence="2">LZ_2023a</strain>
        <tissue evidence="2">Muscle</tissue>
    </source>
</reference>
<dbReference type="AlphaFoldDB" id="A0AAW0UG52"/>